<feature type="transmembrane region" description="Helical" evidence="5">
    <location>
        <begin position="204"/>
        <end position="223"/>
    </location>
</feature>
<evidence type="ECO:0000313" key="7">
    <source>
        <dbReference type="Proteomes" id="UP000784880"/>
    </source>
</evidence>
<feature type="transmembrane region" description="Helical" evidence="5">
    <location>
        <begin position="158"/>
        <end position="184"/>
    </location>
</feature>
<dbReference type="Pfam" id="PF07690">
    <property type="entry name" value="MFS_1"/>
    <property type="match status" value="1"/>
</dbReference>
<comment type="subcellular location">
    <subcellularLocation>
        <location evidence="1">Cell membrane</location>
        <topology evidence="1">Multi-pass membrane protein</topology>
    </subcellularLocation>
</comment>
<reference evidence="6 7" key="1">
    <citation type="submission" date="2021-06" db="EMBL/GenBank/DDBJ databases">
        <title>Bacillus sp. RD4P76, an endophyte from a halophyte.</title>
        <authorList>
            <person name="Sun J.-Q."/>
        </authorList>
    </citation>
    <scope>NUCLEOTIDE SEQUENCE [LARGE SCALE GENOMIC DNA]</scope>
    <source>
        <strain evidence="6 7">CGMCC 1.15917</strain>
    </source>
</reference>
<evidence type="ECO:0000256" key="5">
    <source>
        <dbReference type="SAM" id="Phobius"/>
    </source>
</evidence>
<feature type="transmembrane region" description="Helical" evidence="5">
    <location>
        <begin position="118"/>
        <end position="137"/>
    </location>
</feature>
<dbReference type="EMBL" id="JAHQCS010000068">
    <property type="protein sequence ID" value="MBU9711354.1"/>
    <property type="molecule type" value="Genomic_DNA"/>
</dbReference>
<feature type="transmembrane region" description="Helical" evidence="5">
    <location>
        <begin position="402"/>
        <end position="422"/>
    </location>
</feature>
<feature type="transmembrane region" description="Helical" evidence="5">
    <location>
        <begin position="310"/>
        <end position="329"/>
    </location>
</feature>
<evidence type="ECO:0000256" key="3">
    <source>
        <dbReference type="ARBA" id="ARBA00022989"/>
    </source>
</evidence>
<feature type="transmembrane region" description="Helical" evidence="5">
    <location>
        <begin position="244"/>
        <end position="270"/>
    </location>
</feature>
<sequence length="431" mass="46631">MAQIKEWQPEDEQFWNGTGKRIANKNLKLSVFALILAFIIWQLWSVTAVKLNDVGFEFTNSQLFTLAALPGLTGATFRLVYTFLPGILGGKKTTLLTTGVLLIPAIGIGVAVQNPDTSFTIMAILAALCGLGGGNLASSTASLNPFYPRKAKGTANGINVGIGNLGVSVVQFLTPIVISLGFIGTLTGGGQVLPDGTEIYIQNAAFVWVIPIILSFILTLFFMDELPNTKQSVKSQLAVLKLKHTWVMAWLYIMCFGSFIGFAAAFPLLINSEFSDINGVQFAFLGPLIGASIRPIGGWLADKMNSGSKVTFWTIVSMIMATLGIIFFLSVGSFIGFLFMFIILFAGTGIANGATFRMVPFIFEAKQSAPVLGLIAAFAAYGAFLIPKIFGWSIDITGSALFALYAFVIYYVISLFVCWFWYSRKKSGIEC</sequence>
<evidence type="ECO:0000256" key="4">
    <source>
        <dbReference type="ARBA" id="ARBA00023136"/>
    </source>
</evidence>
<dbReference type="InterPro" id="IPR044772">
    <property type="entry name" value="NO3_transporter"/>
</dbReference>
<feature type="transmembrane region" description="Helical" evidence="5">
    <location>
        <begin position="335"/>
        <end position="359"/>
    </location>
</feature>
<name>A0ABS6JDS5_9BACI</name>
<keyword evidence="4 5" id="KW-0472">Membrane</keyword>
<feature type="transmembrane region" description="Helical" evidence="5">
    <location>
        <begin position="29"/>
        <end position="51"/>
    </location>
</feature>
<feature type="transmembrane region" description="Helical" evidence="5">
    <location>
        <begin position="63"/>
        <end position="81"/>
    </location>
</feature>
<proteinExistence type="predicted"/>
<feature type="transmembrane region" description="Helical" evidence="5">
    <location>
        <begin position="282"/>
        <end position="301"/>
    </location>
</feature>
<evidence type="ECO:0000256" key="2">
    <source>
        <dbReference type="ARBA" id="ARBA00022692"/>
    </source>
</evidence>
<comment type="caution">
    <text evidence="6">The sequence shown here is derived from an EMBL/GenBank/DDBJ whole genome shotgun (WGS) entry which is preliminary data.</text>
</comment>
<dbReference type="CDD" id="cd17341">
    <property type="entry name" value="MFS_NRT2_like"/>
    <property type="match status" value="1"/>
</dbReference>
<keyword evidence="7" id="KW-1185">Reference proteome</keyword>
<dbReference type="PANTHER" id="PTHR23515">
    <property type="entry name" value="HIGH-AFFINITY NITRATE TRANSPORTER 2.3"/>
    <property type="match status" value="1"/>
</dbReference>
<organism evidence="6 7">
    <name type="scientific">Evansella tamaricis</name>
    <dbReference type="NCBI Taxonomy" id="2069301"/>
    <lineage>
        <taxon>Bacteria</taxon>
        <taxon>Bacillati</taxon>
        <taxon>Bacillota</taxon>
        <taxon>Bacilli</taxon>
        <taxon>Bacillales</taxon>
        <taxon>Bacillaceae</taxon>
        <taxon>Evansella</taxon>
    </lineage>
</organism>
<feature type="transmembrane region" description="Helical" evidence="5">
    <location>
        <begin position="93"/>
        <end position="112"/>
    </location>
</feature>
<dbReference type="RefSeq" id="WP_217065233.1">
    <property type="nucleotide sequence ID" value="NZ_JAHQCS010000068.1"/>
</dbReference>
<gene>
    <name evidence="6" type="ORF">KS419_06380</name>
</gene>
<evidence type="ECO:0000256" key="1">
    <source>
        <dbReference type="ARBA" id="ARBA00004651"/>
    </source>
</evidence>
<dbReference type="Proteomes" id="UP000784880">
    <property type="component" value="Unassembled WGS sequence"/>
</dbReference>
<evidence type="ECO:0000313" key="6">
    <source>
        <dbReference type="EMBL" id="MBU9711354.1"/>
    </source>
</evidence>
<keyword evidence="3 5" id="KW-1133">Transmembrane helix</keyword>
<keyword evidence="2 5" id="KW-0812">Transmembrane</keyword>
<accession>A0ABS6JDS5</accession>
<protein>
    <submittedName>
        <fullName evidence="6">MFS transporter</fullName>
    </submittedName>
</protein>
<dbReference type="InterPro" id="IPR011701">
    <property type="entry name" value="MFS"/>
</dbReference>
<feature type="transmembrane region" description="Helical" evidence="5">
    <location>
        <begin position="371"/>
        <end position="390"/>
    </location>
</feature>